<accession>A0A5C7F4R7</accession>
<feature type="domain" description="RadC-like JAB" evidence="1">
    <location>
        <begin position="44"/>
        <end position="86"/>
    </location>
</feature>
<name>A0A5C7F4R7_9BACT</name>
<dbReference type="EMBL" id="VOXD01000045">
    <property type="protein sequence ID" value="TXF85651.1"/>
    <property type="molecule type" value="Genomic_DNA"/>
</dbReference>
<dbReference type="InterPro" id="IPR025657">
    <property type="entry name" value="RadC_JAB"/>
</dbReference>
<dbReference type="AlphaFoldDB" id="A0A5C7F4R7"/>
<evidence type="ECO:0000313" key="3">
    <source>
        <dbReference type="Proteomes" id="UP000321907"/>
    </source>
</evidence>
<dbReference type="Pfam" id="PF04002">
    <property type="entry name" value="RadC"/>
    <property type="match status" value="1"/>
</dbReference>
<evidence type="ECO:0000313" key="2">
    <source>
        <dbReference type="EMBL" id="TXF85651.1"/>
    </source>
</evidence>
<gene>
    <name evidence="2" type="ORF">FUA23_20345</name>
</gene>
<reference evidence="2 3" key="1">
    <citation type="submission" date="2019-08" db="EMBL/GenBank/DDBJ databases">
        <title>Lewinella sp. strain SSH13 Genome sequencing and assembly.</title>
        <authorList>
            <person name="Kim I."/>
        </authorList>
    </citation>
    <scope>NUCLEOTIDE SEQUENCE [LARGE SCALE GENOMIC DNA]</scope>
    <source>
        <strain evidence="2 3">SSH13</strain>
    </source>
</reference>
<comment type="caution">
    <text evidence="2">The sequence shown here is derived from an EMBL/GenBank/DDBJ whole genome shotgun (WGS) entry which is preliminary data.</text>
</comment>
<dbReference type="OrthoDB" id="9804482at2"/>
<proteinExistence type="predicted"/>
<dbReference type="Proteomes" id="UP000321907">
    <property type="component" value="Unassembled WGS sequence"/>
</dbReference>
<keyword evidence="3" id="KW-1185">Reference proteome</keyword>
<protein>
    <recommendedName>
        <fullName evidence="1">RadC-like JAB domain-containing protein</fullName>
    </recommendedName>
</protein>
<organism evidence="2 3">
    <name type="scientific">Neolewinella aurantiaca</name>
    <dbReference type="NCBI Taxonomy" id="2602767"/>
    <lineage>
        <taxon>Bacteria</taxon>
        <taxon>Pseudomonadati</taxon>
        <taxon>Bacteroidota</taxon>
        <taxon>Saprospiria</taxon>
        <taxon>Saprospirales</taxon>
        <taxon>Lewinellaceae</taxon>
        <taxon>Neolewinella</taxon>
    </lineage>
</organism>
<evidence type="ECO:0000259" key="1">
    <source>
        <dbReference type="Pfam" id="PF04002"/>
    </source>
</evidence>
<sequence>MAALTPPIISEVSLVYQPKVKAVDRPRMDNSMESEAILREYWSNDIHLLEEFNFLMLDRGNRVIGFSNAAKGGIVGVMVDPRLIILLVEMRTHNATVHVIKTASFGEVGRGEICHEAKVVIYTLTSETENCYPQSKSLRSRSQPDQLTRKLIRYCAHEKNHPSKWRDGSLL</sequence>